<evidence type="ECO:0008006" key="3">
    <source>
        <dbReference type="Google" id="ProtNLM"/>
    </source>
</evidence>
<reference evidence="1" key="1">
    <citation type="journal article" date="2020" name="Nat. Commun.">
        <title>Large-scale genome sequencing of mycorrhizal fungi provides insights into the early evolution of symbiotic traits.</title>
        <authorList>
            <person name="Miyauchi S."/>
            <person name="Kiss E."/>
            <person name="Kuo A."/>
            <person name="Drula E."/>
            <person name="Kohler A."/>
            <person name="Sanchez-Garcia M."/>
            <person name="Morin E."/>
            <person name="Andreopoulos B."/>
            <person name="Barry K.W."/>
            <person name="Bonito G."/>
            <person name="Buee M."/>
            <person name="Carver A."/>
            <person name="Chen C."/>
            <person name="Cichocki N."/>
            <person name="Clum A."/>
            <person name="Culley D."/>
            <person name="Crous P.W."/>
            <person name="Fauchery L."/>
            <person name="Girlanda M."/>
            <person name="Hayes R.D."/>
            <person name="Keri Z."/>
            <person name="LaButti K."/>
            <person name="Lipzen A."/>
            <person name="Lombard V."/>
            <person name="Magnuson J."/>
            <person name="Maillard F."/>
            <person name="Murat C."/>
            <person name="Nolan M."/>
            <person name="Ohm R.A."/>
            <person name="Pangilinan J."/>
            <person name="Pereira M.F."/>
            <person name="Perotto S."/>
            <person name="Peter M."/>
            <person name="Pfister S."/>
            <person name="Riley R."/>
            <person name="Sitrit Y."/>
            <person name="Stielow J.B."/>
            <person name="Szollosi G."/>
            <person name="Zifcakova L."/>
            <person name="Stursova M."/>
            <person name="Spatafora J.W."/>
            <person name="Tedersoo L."/>
            <person name="Vaario L.M."/>
            <person name="Yamada A."/>
            <person name="Yan M."/>
            <person name="Wang P."/>
            <person name="Xu J."/>
            <person name="Bruns T."/>
            <person name="Baldrian P."/>
            <person name="Vilgalys R."/>
            <person name="Dunand C."/>
            <person name="Henrissat B."/>
            <person name="Grigoriev I.V."/>
            <person name="Hibbett D."/>
            <person name="Nagy L.G."/>
            <person name="Martin F.M."/>
        </authorList>
    </citation>
    <scope>NUCLEOTIDE SEQUENCE</scope>
    <source>
        <strain evidence="1">UP504</strain>
    </source>
</reference>
<feature type="non-terminal residue" evidence="1">
    <location>
        <position position="1"/>
    </location>
</feature>
<comment type="caution">
    <text evidence="1">The sequence shown here is derived from an EMBL/GenBank/DDBJ whole genome shotgun (WGS) entry which is preliminary data.</text>
</comment>
<dbReference type="Proteomes" id="UP000886523">
    <property type="component" value="Unassembled WGS sequence"/>
</dbReference>
<dbReference type="EMBL" id="MU129008">
    <property type="protein sequence ID" value="KAF9510900.1"/>
    <property type="molecule type" value="Genomic_DNA"/>
</dbReference>
<proteinExistence type="predicted"/>
<keyword evidence="2" id="KW-1185">Reference proteome</keyword>
<evidence type="ECO:0000313" key="1">
    <source>
        <dbReference type="EMBL" id="KAF9510900.1"/>
    </source>
</evidence>
<accession>A0A9P6AT17</accession>
<name>A0A9P6AT17_9AGAM</name>
<protein>
    <recommendedName>
        <fullName evidence="3">Reverse transcriptase zinc-binding domain-containing protein</fullName>
    </recommendedName>
</protein>
<organism evidence="1 2">
    <name type="scientific">Hydnum rufescens UP504</name>
    <dbReference type="NCBI Taxonomy" id="1448309"/>
    <lineage>
        <taxon>Eukaryota</taxon>
        <taxon>Fungi</taxon>
        <taxon>Dikarya</taxon>
        <taxon>Basidiomycota</taxon>
        <taxon>Agaricomycotina</taxon>
        <taxon>Agaricomycetes</taxon>
        <taxon>Cantharellales</taxon>
        <taxon>Hydnaceae</taxon>
        <taxon>Hydnum</taxon>
    </lineage>
</organism>
<dbReference type="OrthoDB" id="3230070at2759"/>
<dbReference type="AlphaFoldDB" id="A0A9P6AT17"/>
<sequence>FSRLVQCRTGHAFMGQYYKRFVPDESATCCCGEHLETRTHILQDCPLCDDWRPLLLDSEGII</sequence>
<gene>
    <name evidence="1" type="ORF">BS47DRAFT_1299600</name>
</gene>
<evidence type="ECO:0000313" key="2">
    <source>
        <dbReference type="Proteomes" id="UP000886523"/>
    </source>
</evidence>